<dbReference type="CDD" id="cd00118">
    <property type="entry name" value="LysM"/>
    <property type="match status" value="2"/>
</dbReference>
<dbReference type="InterPro" id="IPR011055">
    <property type="entry name" value="Dup_hybrid_motif"/>
</dbReference>
<keyword evidence="1" id="KW-0812">Transmembrane</keyword>
<evidence type="ECO:0000256" key="1">
    <source>
        <dbReference type="SAM" id="Phobius"/>
    </source>
</evidence>
<gene>
    <name evidence="3" type="ORF">A3D25_03025</name>
</gene>
<dbReference type="CDD" id="cd12797">
    <property type="entry name" value="M23_peptidase"/>
    <property type="match status" value="1"/>
</dbReference>
<dbReference type="InterPro" id="IPR016047">
    <property type="entry name" value="M23ase_b-sheet_dom"/>
</dbReference>
<keyword evidence="1" id="KW-1133">Transmembrane helix</keyword>
<dbReference type="PROSITE" id="PS51782">
    <property type="entry name" value="LYSM"/>
    <property type="match status" value="2"/>
</dbReference>
<dbReference type="SMART" id="SM00257">
    <property type="entry name" value="LysM"/>
    <property type="match status" value="2"/>
</dbReference>
<feature type="domain" description="LysM" evidence="2">
    <location>
        <begin position="173"/>
        <end position="219"/>
    </location>
</feature>
<dbReference type="Gene3D" id="3.10.350.10">
    <property type="entry name" value="LysM domain"/>
    <property type="match status" value="2"/>
</dbReference>
<accession>A0A1F5KHJ9</accession>
<organism evidence="3 4">
    <name type="scientific">Candidatus Daviesbacteria bacterium RIFCSPHIGHO2_02_FULL_43_12</name>
    <dbReference type="NCBI Taxonomy" id="1797776"/>
    <lineage>
        <taxon>Bacteria</taxon>
        <taxon>Candidatus Daviesiibacteriota</taxon>
    </lineage>
</organism>
<protein>
    <recommendedName>
        <fullName evidence="2">LysM domain-containing protein</fullName>
    </recommendedName>
</protein>
<evidence type="ECO:0000313" key="4">
    <source>
        <dbReference type="Proteomes" id="UP000177328"/>
    </source>
</evidence>
<reference evidence="3 4" key="1">
    <citation type="journal article" date="2016" name="Nat. Commun.">
        <title>Thousands of microbial genomes shed light on interconnected biogeochemical processes in an aquifer system.</title>
        <authorList>
            <person name="Anantharaman K."/>
            <person name="Brown C.T."/>
            <person name="Hug L.A."/>
            <person name="Sharon I."/>
            <person name="Castelle C.J."/>
            <person name="Probst A.J."/>
            <person name="Thomas B.C."/>
            <person name="Singh A."/>
            <person name="Wilkins M.J."/>
            <person name="Karaoz U."/>
            <person name="Brodie E.L."/>
            <person name="Williams K.H."/>
            <person name="Hubbard S.S."/>
            <person name="Banfield J.F."/>
        </authorList>
    </citation>
    <scope>NUCLEOTIDE SEQUENCE [LARGE SCALE GENOMIC DNA]</scope>
</reference>
<dbReference type="PANTHER" id="PTHR21666:SF270">
    <property type="entry name" value="MUREIN HYDROLASE ACTIVATOR ENVC"/>
    <property type="match status" value="1"/>
</dbReference>
<dbReference type="AlphaFoldDB" id="A0A1F5KHJ9"/>
<evidence type="ECO:0000313" key="3">
    <source>
        <dbReference type="EMBL" id="OGE40329.1"/>
    </source>
</evidence>
<dbReference type="GO" id="GO:0004222">
    <property type="term" value="F:metalloendopeptidase activity"/>
    <property type="evidence" value="ECO:0007669"/>
    <property type="project" value="TreeGrafter"/>
</dbReference>
<dbReference type="Pfam" id="PF01551">
    <property type="entry name" value="Peptidase_M23"/>
    <property type="match status" value="1"/>
</dbReference>
<proteinExistence type="predicted"/>
<feature type="transmembrane region" description="Helical" evidence="1">
    <location>
        <begin position="52"/>
        <end position="72"/>
    </location>
</feature>
<comment type="caution">
    <text evidence="3">The sequence shown here is derived from an EMBL/GenBank/DDBJ whole genome shotgun (WGS) entry which is preliminary data.</text>
</comment>
<dbReference type="Pfam" id="PF01476">
    <property type="entry name" value="LysM"/>
    <property type="match status" value="2"/>
</dbReference>
<dbReference type="PANTHER" id="PTHR21666">
    <property type="entry name" value="PEPTIDASE-RELATED"/>
    <property type="match status" value="1"/>
</dbReference>
<dbReference type="InterPro" id="IPR050570">
    <property type="entry name" value="Cell_wall_metabolism_enzyme"/>
</dbReference>
<dbReference type="InterPro" id="IPR036779">
    <property type="entry name" value="LysM_dom_sf"/>
</dbReference>
<dbReference type="Gene3D" id="2.70.70.10">
    <property type="entry name" value="Glucose Permease (Domain IIA)"/>
    <property type="match status" value="1"/>
</dbReference>
<dbReference type="InterPro" id="IPR018392">
    <property type="entry name" value="LysM"/>
</dbReference>
<name>A0A1F5KHJ9_9BACT</name>
<keyword evidence="1" id="KW-0472">Membrane</keyword>
<dbReference type="SUPFAM" id="SSF54106">
    <property type="entry name" value="LysM domain"/>
    <property type="match status" value="2"/>
</dbReference>
<dbReference type="EMBL" id="MFDD01000012">
    <property type="protein sequence ID" value="OGE40329.1"/>
    <property type="molecule type" value="Genomic_DNA"/>
</dbReference>
<sequence>MNRLRDDLKSYTQFIVLYHSRKTKRLGTHIDRFKDRSVAVLMHRRGRFQKHVWHTSMVGLAAAGVLTSGVMGGTSIVASSFPGVGGQDPRLIETFDPFAQGVSLESLVDMKTQQGSNQRSETIEYEVKSGDTLSGVASKLDISVDTIKWANGLDTVNFVKPGDKLKILPVSGVAHTVKSGDTLESIAKKYSVDSQAIFGFPFNDIPDDQKLAIGQILIVPDGVPPEVKVSPKPRIQPQYLAEGPSSPVFEAPSGGGFIWPTVSSGLSQYFAWYHPGIDIPNRVAPPITASDGGIIVVAGWPDNYGYGNRIIIDHGNGYQTLYAHMSNIYVTVGQKVSRGQTIGQMGSTGRSTGTHLHFEIHFKGRALNPLSILK</sequence>
<feature type="domain" description="LysM" evidence="2">
    <location>
        <begin position="123"/>
        <end position="167"/>
    </location>
</feature>
<dbReference type="Proteomes" id="UP000177328">
    <property type="component" value="Unassembled WGS sequence"/>
</dbReference>
<dbReference type="SUPFAM" id="SSF51261">
    <property type="entry name" value="Duplicated hybrid motif"/>
    <property type="match status" value="1"/>
</dbReference>
<evidence type="ECO:0000259" key="2">
    <source>
        <dbReference type="PROSITE" id="PS51782"/>
    </source>
</evidence>